<evidence type="ECO:0000313" key="3">
    <source>
        <dbReference type="Proteomes" id="UP000638648"/>
    </source>
</evidence>
<feature type="domain" description="HNH nuclease" evidence="1">
    <location>
        <begin position="390"/>
        <end position="443"/>
    </location>
</feature>
<organism evidence="2 3">
    <name type="scientific">Actinopolymorpha pittospori</name>
    <dbReference type="NCBI Taxonomy" id="648752"/>
    <lineage>
        <taxon>Bacteria</taxon>
        <taxon>Bacillati</taxon>
        <taxon>Actinomycetota</taxon>
        <taxon>Actinomycetes</taxon>
        <taxon>Propionibacteriales</taxon>
        <taxon>Actinopolymorphaceae</taxon>
        <taxon>Actinopolymorpha</taxon>
    </lineage>
</organism>
<comment type="caution">
    <text evidence="2">The sequence shown here is derived from an EMBL/GenBank/DDBJ whole genome shotgun (WGS) entry which is preliminary data.</text>
</comment>
<dbReference type="Pfam" id="PF02720">
    <property type="entry name" value="DUF222"/>
    <property type="match status" value="1"/>
</dbReference>
<dbReference type="InterPro" id="IPR003615">
    <property type="entry name" value="HNH_nuc"/>
</dbReference>
<reference evidence="2" key="1">
    <citation type="submission" date="2020-10" db="EMBL/GenBank/DDBJ databases">
        <title>Sequencing the genomes of 1000 actinobacteria strains.</title>
        <authorList>
            <person name="Klenk H.-P."/>
        </authorList>
    </citation>
    <scope>NUCLEOTIDE SEQUENCE</scope>
    <source>
        <strain evidence="2">DSM 45354</strain>
    </source>
</reference>
<evidence type="ECO:0000259" key="1">
    <source>
        <dbReference type="SMART" id="SM00507"/>
    </source>
</evidence>
<dbReference type="InterPro" id="IPR003870">
    <property type="entry name" value="DUF222"/>
</dbReference>
<dbReference type="AlphaFoldDB" id="A0A927MVI3"/>
<proteinExistence type="predicted"/>
<name>A0A927MVI3_9ACTN</name>
<accession>A0A927MVI3</accession>
<dbReference type="EMBL" id="JADBEM010000001">
    <property type="protein sequence ID" value="MBE1607181.1"/>
    <property type="molecule type" value="Genomic_DNA"/>
</dbReference>
<sequence length="477" mass="51265">MDTDTSTHPLGAVVDGVRDSLDGVASCPVWSLPDAELGPILAALTKERARLDALILDLARQADVNAVHAATAAASTAVWVRQQTRMSRAEAGGAVKLAKALDTTLHTTKKALAEGRVSLRHAQEIHLAMGKLPADIDPEVKAQGEAALVEQAQTFDPQELRALGDRLYQVVAPADANRRIGEQLAREERKAAATRSVYFGTAGPGVGTVTMRFERAYMTQLHGMLDALAKPRPGPHGRDTRPYDRRLADAAIEWIGLAQAAGNAPTRGGTRPRITATIPFQYLRDLYGHGVIHTTLQATATLNPTSPAGCCEDSPTGCGENVGGCSDRENGGADGSGPKVGTFGKVPDGIPVSARWLRMLTCDAEILPAVLGSDGAILDLGTTTRLFTSNQRHALGERDGHHCNFPDCQTPEKWCHAHHLIHWADGGPTDIGNGVLLCPTHHHLIHHDNWQVRMGDHGHPEYIPPPWTDPTRHPLRR</sequence>
<evidence type="ECO:0000313" key="2">
    <source>
        <dbReference type="EMBL" id="MBE1607181.1"/>
    </source>
</evidence>
<protein>
    <recommendedName>
        <fullName evidence="1">HNH nuclease domain-containing protein</fullName>
    </recommendedName>
</protein>
<dbReference type="CDD" id="cd00085">
    <property type="entry name" value="HNHc"/>
    <property type="match status" value="1"/>
</dbReference>
<dbReference type="RefSeq" id="WP_192751171.1">
    <property type="nucleotide sequence ID" value="NZ_BAABJL010000175.1"/>
</dbReference>
<dbReference type="Gene3D" id="1.10.30.50">
    <property type="match status" value="1"/>
</dbReference>
<dbReference type="Proteomes" id="UP000638648">
    <property type="component" value="Unassembled WGS sequence"/>
</dbReference>
<keyword evidence="3" id="KW-1185">Reference proteome</keyword>
<gene>
    <name evidence="2" type="ORF">HEB94_004029</name>
</gene>
<dbReference type="SMART" id="SM00507">
    <property type="entry name" value="HNHc"/>
    <property type="match status" value="1"/>
</dbReference>